<dbReference type="SUPFAM" id="SSF54913">
    <property type="entry name" value="GlnB-like"/>
    <property type="match status" value="1"/>
</dbReference>
<evidence type="ECO:0000256" key="8">
    <source>
        <dbReference type="ARBA" id="ARBA00022490"/>
    </source>
</evidence>
<dbReference type="Gene3D" id="3.40.190.10">
    <property type="entry name" value="Periplasmic binding protein-like II"/>
    <property type="match status" value="2"/>
</dbReference>
<evidence type="ECO:0000256" key="2">
    <source>
        <dbReference type="ARBA" id="ARBA00001946"/>
    </source>
</evidence>
<comment type="function">
    <text evidence="17">Catalyzes the condensation of ATP and 5-phosphoribose 1-diphosphate to form N'-(5'-phosphoribosyl)-ATP (PR-ATP). Has a crucial role in the pathway because the rate of histidine biosynthesis seems to be controlled primarily by regulation of HisG enzymatic activity.</text>
</comment>
<keyword evidence="16" id="KW-0368">Histidine biosynthesis</keyword>
<dbReference type="UniPathway" id="UPA00031">
    <property type="reaction ID" value="UER00006"/>
</dbReference>
<organism evidence="20">
    <name type="scientific">marine metagenome</name>
    <dbReference type="NCBI Taxonomy" id="408172"/>
    <lineage>
        <taxon>unclassified sequences</taxon>
        <taxon>metagenomes</taxon>
        <taxon>ecological metagenomes</taxon>
    </lineage>
</organism>
<reference evidence="20" key="1">
    <citation type="submission" date="2018-05" db="EMBL/GenBank/DDBJ databases">
        <authorList>
            <person name="Lanie J.A."/>
            <person name="Ng W.-L."/>
            <person name="Kazmierczak K.M."/>
            <person name="Andrzejewski T.M."/>
            <person name="Davidsen T.M."/>
            <person name="Wayne K.J."/>
            <person name="Tettelin H."/>
            <person name="Glass J.I."/>
            <person name="Rusch D."/>
            <person name="Podicherti R."/>
            <person name="Tsui H.-C.T."/>
            <person name="Winkler M.E."/>
        </authorList>
    </citation>
    <scope>NUCLEOTIDE SEQUENCE</scope>
</reference>
<evidence type="ECO:0000256" key="16">
    <source>
        <dbReference type="ARBA" id="ARBA00023102"/>
    </source>
</evidence>
<evidence type="ECO:0000256" key="11">
    <source>
        <dbReference type="ARBA" id="ARBA00022679"/>
    </source>
</evidence>
<comment type="catalytic activity">
    <reaction evidence="1">
        <text>1-(5-phospho-beta-D-ribosyl)-ATP + diphosphate = 5-phospho-alpha-D-ribose 1-diphosphate + ATP</text>
        <dbReference type="Rhea" id="RHEA:18473"/>
        <dbReference type="ChEBI" id="CHEBI:30616"/>
        <dbReference type="ChEBI" id="CHEBI:33019"/>
        <dbReference type="ChEBI" id="CHEBI:58017"/>
        <dbReference type="ChEBI" id="CHEBI:73183"/>
        <dbReference type="EC" id="2.4.2.17"/>
    </reaction>
</comment>
<keyword evidence="8" id="KW-0963">Cytoplasm</keyword>
<keyword evidence="12" id="KW-0479">Metal-binding</keyword>
<comment type="similarity">
    <text evidence="5">Belongs to the ATP phosphoribosyltransferase family. Long subfamily.</text>
</comment>
<evidence type="ECO:0000256" key="6">
    <source>
        <dbReference type="ARBA" id="ARBA00011946"/>
    </source>
</evidence>
<protein>
    <recommendedName>
        <fullName evidence="7">ATP phosphoribosyltransferase</fullName>
        <ecNumber evidence="6">2.4.2.17</ecNumber>
    </recommendedName>
</protein>
<keyword evidence="13" id="KW-0547">Nucleotide-binding</keyword>
<dbReference type="GO" id="GO:0003879">
    <property type="term" value="F:ATP phosphoribosyltransferase activity"/>
    <property type="evidence" value="ECO:0007669"/>
    <property type="project" value="UniProtKB-EC"/>
</dbReference>
<evidence type="ECO:0000256" key="9">
    <source>
        <dbReference type="ARBA" id="ARBA00022605"/>
    </source>
</evidence>
<dbReference type="HAMAP" id="MF_00079">
    <property type="entry name" value="HisG_Long"/>
    <property type="match status" value="1"/>
</dbReference>
<dbReference type="InterPro" id="IPR013820">
    <property type="entry name" value="ATP_PRibTrfase_cat"/>
</dbReference>
<evidence type="ECO:0000256" key="3">
    <source>
        <dbReference type="ARBA" id="ARBA00004496"/>
    </source>
</evidence>
<dbReference type="AlphaFoldDB" id="A0A381Z959"/>
<evidence type="ECO:0000256" key="17">
    <source>
        <dbReference type="ARBA" id="ARBA00024861"/>
    </source>
</evidence>
<dbReference type="GO" id="GO:0005524">
    <property type="term" value="F:ATP binding"/>
    <property type="evidence" value="ECO:0007669"/>
    <property type="project" value="UniProtKB-KW"/>
</dbReference>
<accession>A0A381Z959</accession>
<evidence type="ECO:0000256" key="1">
    <source>
        <dbReference type="ARBA" id="ARBA00000915"/>
    </source>
</evidence>
<dbReference type="InterPro" id="IPR001348">
    <property type="entry name" value="ATP_PRibTrfase_HisG"/>
</dbReference>
<feature type="domain" description="Histidine biosynthesis HisG C-terminal" evidence="19">
    <location>
        <begin position="217"/>
        <end position="289"/>
    </location>
</feature>
<dbReference type="GO" id="GO:0005737">
    <property type="term" value="C:cytoplasm"/>
    <property type="evidence" value="ECO:0007669"/>
    <property type="project" value="UniProtKB-SubCell"/>
</dbReference>
<gene>
    <name evidence="20" type="ORF">METZ01_LOCUS138518</name>
</gene>
<proteinExistence type="inferred from homology"/>
<evidence type="ECO:0000256" key="5">
    <source>
        <dbReference type="ARBA" id="ARBA00007955"/>
    </source>
</evidence>
<dbReference type="NCBIfam" id="TIGR00070">
    <property type="entry name" value="hisG"/>
    <property type="match status" value="1"/>
</dbReference>
<evidence type="ECO:0000256" key="15">
    <source>
        <dbReference type="ARBA" id="ARBA00022842"/>
    </source>
</evidence>
<dbReference type="Gene3D" id="3.30.70.120">
    <property type="match status" value="1"/>
</dbReference>
<keyword evidence="15" id="KW-0460">Magnesium</keyword>
<dbReference type="Pfam" id="PF01634">
    <property type="entry name" value="HisG"/>
    <property type="match status" value="1"/>
</dbReference>
<dbReference type="InterPro" id="IPR011322">
    <property type="entry name" value="N-reg_PII-like_a/b"/>
</dbReference>
<comment type="cofactor">
    <cofactor evidence="2">
        <name>Mg(2+)</name>
        <dbReference type="ChEBI" id="CHEBI:18420"/>
    </cofactor>
</comment>
<evidence type="ECO:0000313" key="20">
    <source>
        <dbReference type="EMBL" id="SVA85664.1"/>
    </source>
</evidence>
<evidence type="ECO:0000256" key="7">
    <source>
        <dbReference type="ARBA" id="ARBA00020998"/>
    </source>
</evidence>
<dbReference type="CDD" id="cd13593">
    <property type="entry name" value="PBP2_HisGL3"/>
    <property type="match status" value="1"/>
</dbReference>
<comment type="pathway">
    <text evidence="4">Amino-acid biosynthesis; L-histidine biosynthesis; L-histidine from 5-phospho-alpha-D-ribose 1-diphosphate: step 1/9.</text>
</comment>
<dbReference type="SUPFAM" id="SSF53850">
    <property type="entry name" value="Periplasmic binding protein-like II"/>
    <property type="match status" value="1"/>
</dbReference>
<sequence length="292" mass="32546">MSSNILKLGIPKGSLEEATVNLFAKAGYSIKIKSRSYFPSIDDNEIECMLIRAQEIARYVENGVLDAGLTGKDWVQENRADVVEIADLIYSKTSSQPVRWVLAVPNESPIQSVKDLQGKRIATEAVNMTVDYLKKHGVTADVEFSWGATEVKPPKLVDAIVEITETGSSLRANNLRIIETLMESNTKFVMNKEAYGNPWKKKKVERLVLMLQSAMAANGQVGLMMNVPKNKLDEVMKILPEGKKPTIAELTDSNWMDLTVILEEKLVREIAPDLKALGVEDIVEYSINKIIH</sequence>
<evidence type="ECO:0000256" key="12">
    <source>
        <dbReference type="ARBA" id="ARBA00022723"/>
    </source>
</evidence>
<evidence type="ECO:0000256" key="13">
    <source>
        <dbReference type="ARBA" id="ARBA00022741"/>
    </source>
</evidence>
<keyword evidence="9" id="KW-0028">Amino-acid biosynthesis</keyword>
<dbReference type="Pfam" id="PF08029">
    <property type="entry name" value="HisG_C"/>
    <property type="match status" value="1"/>
</dbReference>
<evidence type="ECO:0000259" key="19">
    <source>
        <dbReference type="Pfam" id="PF08029"/>
    </source>
</evidence>
<name>A0A381Z959_9ZZZZ</name>
<dbReference type="NCBIfam" id="TIGR03455">
    <property type="entry name" value="HisG_C-term"/>
    <property type="match status" value="1"/>
</dbReference>
<dbReference type="InterPro" id="IPR013115">
    <property type="entry name" value="HisG_C"/>
</dbReference>
<evidence type="ECO:0000259" key="18">
    <source>
        <dbReference type="Pfam" id="PF01634"/>
    </source>
</evidence>
<dbReference type="EC" id="2.4.2.17" evidence="6"/>
<keyword evidence="10" id="KW-0328">Glycosyltransferase</keyword>
<dbReference type="PANTHER" id="PTHR21403">
    <property type="entry name" value="ATP PHOSPHORIBOSYLTRANSFERASE ATP-PRTASE"/>
    <property type="match status" value="1"/>
</dbReference>
<dbReference type="EMBL" id="UINC01020391">
    <property type="protein sequence ID" value="SVA85664.1"/>
    <property type="molecule type" value="Genomic_DNA"/>
</dbReference>
<dbReference type="GO" id="GO:0000287">
    <property type="term" value="F:magnesium ion binding"/>
    <property type="evidence" value="ECO:0007669"/>
    <property type="project" value="InterPro"/>
</dbReference>
<dbReference type="FunFam" id="3.30.70.120:FF:000002">
    <property type="entry name" value="ATP phosphoribosyltransferase"/>
    <property type="match status" value="1"/>
</dbReference>
<keyword evidence="11" id="KW-0808">Transferase</keyword>
<keyword evidence="14" id="KW-0067">ATP-binding</keyword>
<dbReference type="PANTHER" id="PTHR21403:SF10">
    <property type="entry name" value="ATP PHOSPHORIBOSYLTRANSFERASE"/>
    <property type="match status" value="1"/>
</dbReference>
<evidence type="ECO:0000256" key="10">
    <source>
        <dbReference type="ARBA" id="ARBA00022676"/>
    </source>
</evidence>
<dbReference type="InterPro" id="IPR015867">
    <property type="entry name" value="N-reg_PII/ATP_PRibTrfase_C"/>
</dbReference>
<evidence type="ECO:0000256" key="14">
    <source>
        <dbReference type="ARBA" id="ARBA00022840"/>
    </source>
</evidence>
<comment type="subcellular location">
    <subcellularLocation>
        <location evidence="3">Cytoplasm</location>
    </subcellularLocation>
</comment>
<feature type="domain" description="ATP phosphoribosyltransferase catalytic" evidence="18">
    <location>
        <begin position="52"/>
        <end position="212"/>
    </location>
</feature>
<evidence type="ECO:0000256" key="4">
    <source>
        <dbReference type="ARBA" id="ARBA00004667"/>
    </source>
</evidence>
<dbReference type="GO" id="GO:0000105">
    <property type="term" value="P:L-histidine biosynthetic process"/>
    <property type="evidence" value="ECO:0007669"/>
    <property type="project" value="UniProtKB-UniPathway"/>
</dbReference>
<dbReference type="InterPro" id="IPR020621">
    <property type="entry name" value="ATP-PRT_HisG_long"/>
</dbReference>